<evidence type="ECO:0000256" key="11">
    <source>
        <dbReference type="ARBA" id="ARBA00023002"/>
    </source>
</evidence>
<dbReference type="PANTHER" id="PTHR11136">
    <property type="entry name" value="FOLYLPOLYGLUTAMATE SYNTHASE-RELATED"/>
    <property type="match status" value="1"/>
</dbReference>
<keyword evidence="11" id="KW-0560">Oxidoreductase</keyword>
<name>A0A252F0L1_9FIRM</name>
<evidence type="ECO:0000313" key="15">
    <source>
        <dbReference type="EMBL" id="OUM19356.1"/>
    </source>
</evidence>
<dbReference type="GO" id="GO:0008841">
    <property type="term" value="F:dihydrofolate synthase activity"/>
    <property type="evidence" value="ECO:0007669"/>
    <property type="project" value="TreeGrafter"/>
</dbReference>
<protein>
    <recommendedName>
        <fullName evidence="12">Tetrahydrofolylpolyglutamate synthase</fullName>
        <ecNumber evidence="3">1.5.1.3</ecNumber>
        <ecNumber evidence="4">6.3.2.17</ecNumber>
    </recommendedName>
</protein>
<dbReference type="InterPro" id="IPR001645">
    <property type="entry name" value="Folylpolyglutamate_synth"/>
</dbReference>
<dbReference type="Gene3D" id="3.40.430.10">
    <property type="entry name" value="Dihydrofolate Reductase, subunit A"/>
    <property type="match status" value="1"/>
</dbReference>
<dbReference type="InterPro" id="IPR036565">
    <property type="entry name" value="Mur-like_cat_sf"/>
</dbReference>
<accession>A0A252F0L1</accession>
<dbReference type="PROSITE" id="PS01012">
    <property type="entry name" value="FOLYLPOLYGLU_SYNT_2"/>
    <property type="match status" value="1"/>
</dbReference>
<dbReference type="Gene3D" id="3.40.1190.10">
    <property type="entry name" value="Mur-like, catalytic domain"/>
    <property type="match status" value="1"/>
</dbReference>
<dbReference type="Pfam" id="PF08245">
    <property type="entry name" value="Mur_ligase_M"/>
    <property type="match status" value="1"/>
</dbReference>
<dbReference type="Pfam" id="PF02875">
    <property type="entry name" value="Mur_ligase_C"/>
    <property type="match status" value="1"/>
</dbReference>
<dbReference type="EC" id="1.5.1.3" evidence="3"/>
<dbReference type="InterPro" id="IPR001796">
    <property type="entry name" value="DHFR_dom"/>
</dbReference>
<reference evidence="15 16" key="1">
    <citation type="submission" date="2017-05" db="EMBL/GenBank/DDBJ databases">
        <title>Butyricicoccus porcorum sp. nov. a butyrate-producing bacterium from the swine intestinal tract.</title>
        <authorList>
            <person name="Trachsel J."/>
            <person name="Humphrey S."/>
            <person name="Allen H.K."/>
        </authorList>
    </citation>
    <scope>NUCLEOTIDE SEQUENCE [LARGE SCALE GENOMIC DNA]</scope>
    <source>
        <strain evidence="15">BB10</strain>
    </source>
</reference>
<gene>
    <name evidence="15" type="ORF">CBW42_13590</name>
</gene>
<keyword evidence="16" id="KW-1185">Reference proteome</keyword>
<evidence type="ECO:0000256" key="8">
    <source>
        <dbReference type="ARBA" id="ARBA00022840"/>
    </source>
</evidence>
<comment type="similarity">
    <text evidence="2">Belongs to the folylpolyglutamate synthase family.</text>
</comment>
<dbReference type="EMBL" id="NHOC01000020">
    <property type="protein sequence ID" value="OUM19356.1"/>
    <property type="molecule type" value="Genomic_DNA"/>
</dbReference>
<dbReference type="Gene3D" id="3.90.190.20">
    <property type="entry name" value="Mur ligase, C-terminal domain"/>
    <property type="match status" value="1"/>
</dbReference>
<comment type="caution">
    <text evidence="15">The sequence shown here is derived from an EMBL/GenBank/DDBJ whole genome shotgun (WGS) entry which is preliminary data.</text>
</comment>
<dbReference type="Proteomes" id="UP000194903">
    <property type="component" value="Unassembled WGS sequence"/>
</dbReference>
<dbReference type="GO" id="GO:0005829">
    <property type="term" value="C:cytosol"/>
    <property type="evidence" value="ECO:0007669"/>
    <property type="project" value="TreeGrafter"/>
</dbReference>
<organism evidence="15 16">
    <name type="scientific">Butyricicoccus porcorum</name>
    <dbReference type="NCBI Taxonomy" id="1945634"/>
    <lineage>
        <taxon>Bacteria</taxon>
        <taxon>Bacillati</taxon>
        <taxon>Bacillota</taxon>
        <taxon>Clostridia</taxon>
        <taxon>Eubacteriales</taxon>
        <taxon>Butyricicoccaceae</taxon>
        <taxon>Butyricicoccus</taxon>
    </lineage>
</organism>
<dbReference type="SUPFAM" id="SSF53623">
    <property type="entry name" value="MurD-like peptide ligases, catalytic domain"/>
    <property type="match status" value="1"/>
</dbReference>
<dbReference type="NCBIfam" id="TIGR01499">
    <property type="entry name" value="folC"/>
    <property type="match status" value="1"/>
</dbReference>
<comment type="cofactor">
    <cofactor evidence="1">
        <name>Mg(2+)</name>
        <dbReference type="ChEBI" id="CHEBI:18420"/>
    </cofactor>
</comment>
<dbReference type="PRINTS" id="PR00070">
    <property type="entry name" value="DHFR"/>
</dbReference>
<dbReference type="CDD" id="cd00209">
    <property type="entry name" value="DHFR"/>
    <property type="match status" value="1"/>
</dbReference>
<evidence type="ECO:0000256" key="1">
    <source>
        <dbReference type="ARBA" id="ARBA00001946"/>
    </source>
</evidence>
<evidence type="ECO:0000256" key="12">
    <source>
        <dbReference type="ARBA" id="ARBA00030592"/>
    </source>
</evidence>
<dbReference type="FunFam" id="3.40.1190.10:FF:000011">
    <property type="entry name" value="Folylpolyglutamate synthase/dihydrofolate synthase"/>
    <property type="match status" value="1"/>
</dbReference>
<evidence type="ECO:0000256" key="3">
    <source>
        <dbReference type="ARBA" id="ARBA00012856"/>
    </source>
</evidence>
<evidence type="ECO:0000256" key="9">
    <source>
        <dbReference type="ARBA" id="ARBA00022842"/>
    </source>
</evidence>
<dbReference type="SUPFAM" id="SSF53244">
    <property type="entry name" value="MurD-like peptide ligases, peptide-binding domain"/>
    <property type="match status" value="1"/>
</dbReference>
<dbReference type="PANTHER" id="PTHR11136:SF0">
    <property type="entry name" value="DIHYDROFOLATE SYNTHETASE-RELATED"/>
    <property type="match status" value="1"/>
</dbReference>
<proteinExistence type="inferred from homology"/>
<keyword evidence="7" id="KW-0547">Nucleotide-binding</keyword>
<dbReference type="AlphaFoldDB" id="A0A252F0L1"/>
<evidence type="ECO:0000256" key="7">
    <source>
        <dbReference type="ARBA" id="ARBA00022741"/>
    </source>
</evidence>
<dbReference type="OrthoDB" id="9809356at2"/>
<keyword evidence="5" id="KW-0436">Ligase</keyword>
<dbReference type="PROSITE" id="PS51330">
    <property type="entry name" value="DHFR_2"/>
    <property type="match status" value="1"/>
</dbReference>
<keyword evidence="10" id="KW-0521">NADP</keyword>
<evidence type="ECO:0000313" key="16">
    <source>
        <dbReference type="Proteomes" id="UP000194903"/>
    </source>
</evidence>
<keyword evidence="8" id="KW-0067">ATP-binding</keyword>
<dbReference type="SUPFAM" id="SSF53597">
    <property type="entry name" value="Dihydrofolate reductase-like"/>
    <property type="match status" value="1"/>
</dbReference>
<dbReference type="InterPro" id="IPR013221">
    <property type="entry name" value="Mur_ligase_cen"/>
</dbReference>
<evidence type="ECO:0000259" key="14">
    <source>
        <dbReference type="PROSITE" id="PS51330"/>
    </source>
</evidence>
<keyword evidence="6" id="KW-0479">Metal-binding</keyword>
<dbReference type="InterPro" id="IPR017925">
    <property type="entry name" value="DHFR_CS"/>
</dbReference>
<evidence type="ECO:0000256" key="5">
    <source>
        <dbReference type="ARBA" id="ARBA00022598"/>
    </source>
</evidence>
<evidence type="ECO:0000256" key="10">
    <source>
        <dbReference type="ARBA" id="ARBA00022857"/>
    </source>
</evidence>
<sequence length="582" mass="63390">MIALIAAYAENRVIGKDGRIPWDIPAEKHRFRDLTMGHVMVMGRKTYEEIGRPLPGRETIVVSRTKKFNEPHCTTVSNLPQALALAGAQDVFICGGAQLYREALPLADILYLTEIHAHFDGDTQFPPFDRAAFVETERTDVAGDIPYTFVTCRRRAMNYAQARDSIARLTAQKGIVPGLGPMRTLLARLGNPQDRLPFVHIAGTNGKGSTLAMTAAMLRAAGYRVGTYASPAVFHERECWQVNGEMISEADYAAWMTRLCALCDAMQADGQATPTAFELETVLAFCWLAQQGCDIAVIECGMGGRDDATNVIRTTAVSVLTSIGMDHMKFLGTTIEEIARAKGGICKPGIPVVLQGQDAQVMHEIEVLCRETDCPLTVVHPEDCIVTHTDAHGIVFDYLADKRIALSLPGLVQARNAATAITAVRQLEQFPVSEDAIRRGLRAVQWNGRMQQLCDHPVLLIDGAHNPNAAARLREEVLHRWPEGNVVEIVGVLADKDFSEVGRLMAPLARHIITVTPDNPRALAADALADCLRQFCDSVTPADSVPQALKAAFDAAGNDGAIVAFGSLSWLHALRQAVEDLT</sequence>
<keyword evidence="9" id="KW-0460">Magnesium</keyword>
<dbReference type="Pfam" id="PF00186">
    <property type="entry name" value="DHFR_1"/>
    <property type="match status" value="1"/>
</dbReference>
<dbReference type="RefSeq" id="WP_087022642.1">
    <property type="nucleotide sequence ID" value="NZ_CP178353.1"/>
</dbReference>
<dbReference type="InterPro" id="IPR036615">
    <property type="entry name" value="Mur_ligase_C_dom_sf"/>
</dbReference>
<dbReference type="PROSITE" id="PS00075">
    <property type="entry name" value="DHFR_1"/>
    <property type="match status" value="1"/>
</dbReference>
<dbReference type="GO" id="GO:0004326">
    <property type="term" value="F:tetrahydrofolylpolyglutamate synthase activity"/>
    <property type="evidence" value="ECO:0007669"/>
    <property type="project" value="UniProtKB-EC"/>
</dbReference>
<dbReference type="InterPro" id="IPR024072">
    <property type="entry name" value="DHFR-like_dom_sf"/>
</dbReference>
<dbReference type="EC" id="6.3.2.17" evidence="4"/>
<dbReference type="GO" id="GO:0005524">
    <property type="term" value="F:ATP binding"/>
    <property type="evidence" value="ECO:0007669"/>
    <property type="project" value="UniProtKB-KW"/>
</dbReference>
<evidence type="ECO:0000256" key="13">
    <source>
        <dbReference type="ARBA" id="ARBA00047493"/>
    </source>
</evidence>
<comment type="catalytic activity">
    <reaction evidence="13">
        <text>(6S)-5,6,7,8-tetrahydrofolyl-(gamma-L-Glu)(n) + L-glutamate + ATP = (6S)-5,6,7,8-tetrahydrofolyl-(gamma-L-Glu)(n+1) + ADP + phosphate + H(+)</text>
        <dbReference type="Rhea" id="RHEA:10580"/>
        <dbReference type="Rhea" id="RHEA-COMP:14738"/>
        <dbReference type="Rhea" id="RHEA-COMP:14740"/>
        <dbReference type="ChEBI" id="CHEBI:15378"/>
        <dbReference type="ChEBI" id="CHEBI:29985"/>
        <dbReference type="ChEBI" id="CHEBI:30616"/>
        <dbReference type="ChEBI" id="CHEBI:43474"/>
        <dbReference type="ChEBI" id="CHEBI:141005"/>
        <dbReference type="ChEBI" id="CHEBI:456216"/>
        <dbReference type="EC" id="6.3.2.17"/>
    </reaction>
</comment>
<feature type="domain" description="DHFR" evidence="14">
    <location>
        <begin position="1"/>
        <end position="154"/>
    </location>
</feature>
<evidence type="ECO:0000256" key="2">
    <source>
        <dbReference type="ARBA" id="ARBA00008276"/>
    </source>
</evidence>
<dbReference type="InterPro" id="IPR018109">
    <property type="entry name" value="Folylpolyglutamate_synth_CS"/>
</dbReference>
<dbReference type="GO" id="GO:0046872">
    <property type="term" value="F:metal ion binding"/>
    <property type="evidence" value="ECO:0007669"/>
    <property type="project" value="UniProtKB-KW"/>
</dbReference>
<evidence type="ECO:0000256" key="6">
    <source>
        <dbReference type="ARBA" id="ARBA00022723"/>
    </source>
</evidence>
<evidence type="ECO:0000256" key="4">
    <source>
        <dbReference type="ARBA" id="ARBA00013025"/>
    </source>
</evidence>
<dbReference type="GO" id="GO:0004146">
    <property type="term" value="F:dihydrofolate reductase activity"/>
    <property type="evidence" value="ECO:0007669"/>
    <property type="project" value="UniProtKB-EC"/>
</dbReference>
<dbReference type="GO" id="GO:0046654">
    <property type="term" value="P:tetrahydrofolate biosynthetic process"/>
    <property type="evidence" value="ECO:0007669"/>
    <property type="project" value="InterPro"/>
</dbReference>
<dbReference type="InterPro" id="IPR004101">
    <property type="entry name" value="Mur_ligase_C"/>
</dbReference>